<evidence type="ECO:0000256" key="5">
    <source>
        <dbReference type="ARBA" id="ARBA00023136"/>
    </source>
</evidence>
<dbReference type="InterPro" id="IPR005052">
    <property type="entry name" value="Lectin_leg"/>
</dbReference>
<keyword evidence="2 6" id="KW-0812">Transmembrane</keyword>
<dbReference type="KEGG" id="kng:KNAG_0L00120"/>
<dbReference type="GO" id="GO:0000139">
    <property type="term" value="C:Golgi membrane"/>
    <property type="evidence" value="ECO:0007669"/>
    <property type="project" value="TreeGrafter"/>
</dbReference>
<reference evidence="9" key="2">
    <citation type="submission" date="2012-08" db="EMBL/GenBank/DDBJ databases">
        <title>Genome sequence of Kazachstania naganishii.</title>
        <authorList>
            <person name="Gordon J.L."/>
            <person name="Armisen D."/>
            <person name="Proux-Wera E."/>
            <person name="OhEigeartaigh S.S."/>
            <person name="Byrne K.P."/>
            <person name="Wolfe K.H."/>
        </authorList>
    </citation>
    <scope>NUCLEOTIDE SEQUENCE [LARGE SCALE GENOMIC DNA]</scope>
    <source>
        <strain evidence="9">ATCC MYA-139 / BCRC 22969 / CBS 8797 / CCRC 22969 / KCTC 17520 / NBRC 10181 / NCYC 3082</strain>
    </source>
</reference>
<evidence type="ECO:0000256" key="6">
    <source>
        <dbReference type="SAM" id="Phobius"/>
    </source>
</evidence>
<protein>
    <recommendedName>
        <fullName evidence="7">L-type lectin-like domain-containing protein</fullName>
    </recommendedName>
</protein>
<dbReference type="RefSeq" id="XP_022466880.1">
    <property type="nucleotide sequence ID" value="XM_022610600.1"/>
</dbReference>
<keyword evidence="3" id="KW-0732">Signal</keyword>
<evidence type="ECO:0000259" key="7">
    <source>
        <dbReference type="PROSITE" id="PS51328"/>
    </source>
</evidence>
<organism evidence="8 9">
    <name type="scientific">Huiozyma naganishii (strain ATCC MYA-139 / BCRC 22969 / CBS 8797 / KCTC 17520 / NBRC 10181 / NCYC 3082 / Yp74L-3)</name>
    <name type="common">Yeast</name>
    <name type="synonym">Kazachstania naganishii</name>
    <dbReference type="NCBI Taxonomy" id="1071383"/>
    <lineage>
        <taxon>Eukaryota</taxon>
        <taxon>Fungi</taxon>
        <taxon>Dikarya</taxon>
        <taxon>Ascomycota</taxon>
        <taxon>Saccharomycotina</taxon>
        <taxon>Saccharomycetes</taxon>
        <taxon>Saccharomycetales</taxon>
        <taxon>Saccharomycetaceae</taxon>
        <taxon>Huiozyma</taxon>
    </lineage>
</organism>
<comment type="subcellular location">
    <subcellularLocation>
        <location evidence="1">Membrane</location>
        <topology evidence="1">Single-pass type I membrane protein</topology>
    </subcellularLocation>
</comment>
<evidence type="ECO:0000256" key="3">
    <source>
        <dbReference type="ARBA" id="ARBA00022729"/>
    </source>
</evidence>
<dbReference type="Gene3D" id="2.60.120.200">
    <property type="match status" value="1"/>
</dbReference>
<dbReference type="Proteomes" id="UP000006310">
    <property type="component" value="Chromosome 12"/>
</dbReference>
<evidence type="ECO:0000313" key="9">
    <source>
        <dbReference type="Proteomes" id="UP000006310"/>
    </source>
</evidence>
<evidence type="ECO:0000256" key="2">
    <source>
        <dbReference type="ARBA" id="ARBA00022692"/>
    </source>
</evidence>
<keyword evidence="4 6" id="KW-1133">Transmembrane helix</keyword>
<keyword evidence="9" id="KW-1185">Reference proteome</keyword>
<dbReference type="GO" id="GO:0005537">
    <property type="term" value="F:D-mannose binding"/>
    <property type="evidence" value="ECO:0007669"/>
    <property type="project" value="TreeGrafter"/>
</dbReference>
<dbReference type="InterPro" id="IPR013320">
    <property type="entry name" value="ConA-like_dom_sf"/>
</dbReference>
<dbReference type="GO" id="GO:0006888">
    <property type="term" value="P:endoplasmic reticulum to Golgi vesicle-mediated transport"/>
    <property type="evidence" value="ECO:0007669"/>
    <property type="project" value="TreeGrafter"/>
</dbReference>
<dbReference type="GeneID" id="34528409"/>
<gene>
    <name evidence="8" type="primary">KNAG0L00120</name>
    <name evidence="8" type="ordered locus">KNAG_0L00120</name>
</gene>
<accession>J7RCN8</accession>
<evidence type="ECO:0000256" key="1">
    <source>
        <dbReference type="ARBA" id="ARBA00004479"/>
    </source>
</evidence>
<dbReference type="SUPFAM" id="SSF49899">
    <property type="entry name" value="Concanavalin A-like lectins/glucanases"/>
    <property type="match status" value="1"/>
</dbReference>
<dbReference type="InterPro" id="IPR051136">
    <property type="entry name" value="Intracellular_Lectin-GPT"/>
</dbReference>
<evidence type="ECO:0000256" key="4">
    <source>
        <dbReference type="ARBA" id="ARBA00022989"/>
    </source>
</evidence>
<dbReference type="EMBL" id="HE978325">
    <property type="protein sequence ID" value="CCK72635.1"/>
    <property type="molecule type" value="Genomic_DNA"/>
</dbReference>
<dbReference type="GO" id="GO:0005789">
    <property type="term" value="C:endoplasmic reticulum membrane"/>
    <property type="evidence" value="ECO:0007669"/>
    <property type="project" value="TreeGrafter"/>
</dbReference>
<evidence type="ECO:0000313" key="8">
    <source>
        <dbReference type="EMBL" id="CCK72635.1"/>
    </source>
</evidence>
<dbReference type="GO" id="GO:0030134">
    <property type="term" value="C:COPII-coated ER to Golgi transport vesicle"/>
    <property type="evidence" value="ECO:0007669"/>
    <property type="project" value="TreeGrafter"/>
</dbReference>
<keyword evidence="5 6" id="KW-0472">Membrane</keyword>
<dbReference type="PANTHER" id="PTHR12223:SF28">
    <property type="entry name" value="LECTIN, MANNOSE BINDING 1 LIKE"/>
    <property type="match status" value="1"/>
</dbReference>
<dbReference type="HOGENOM" id="CLU_050572_0_0_1"/>
<proteinExistence type="predicted"/>
<dbReference type="PANTHER" id="PTHR12223">
    <property type="entry name" value="VESICULAR MANNOSE-BINDING LECTIN"/>
    <property type="match status" value="1"/>
</dbReference>
<name>J7RCN8_HUIN7</name>
<dbReference type="AlphaFoldDB" id="J7RCN8"/>
<dbReference type="Pfam" id="PF03388">
    <property type="entry name" value="Lectin_leg-like"/>
    <property type="match status" value="1"/>
</dbReference>
<dbReference type="GO" id="GO:0005793">
    <property type="term" value="C:endoplasmic reticulum-Golgi intermediate compartment"/>
    <property type="evidence" value="ECO:0007669"/>
    <property type="project" value="TreeGrafter"/>
</dbReference>
<dbReference type="STRING" id="1071383.J7RCN8"/>
<reference evidence="8 9" key="1">
    <citation type="journal article" date="2011" name="Proc. Natl. Acad. Sci. U.S.A.">
        <title>Evolutionary erosion of yeast sex chromosomes by mating-type switching accidents.</title>
        <authorList>
            <person name="Gordon J.L."/>
            <person name="Armisen D."/>
            <person name="Proux-Wera E."/>
            <person name="Oheigeartaigh S.S."/>
            <person name="Byrne K.P."/>
            <person name="Wolfe K.H."/>
        </authorList>
    </citation>
    <scope>NUCLEOTIDE SEQUENCE [LARGE SCALE GENOMIC DNA]</scope>
    <source>
        <strain evidence="9">ATCC MYA-139 / BCRC 22969 / CBS 8797 / CCRC 22969 / KCTC 17520 / NBRC 10181 / NCYC 3082</strain>
    </source>
</reference>
<dbReference type="PROSITE" id="PS51328">
    <property type="entry name" value="L_LECTIN_LIKE"/>
    <property type="match status" value="1"/>
</dbReference>
<feature type="domain" description="L-type lectin-like" evidence="7">
    <location>
        <begin position="44"/>
        <end position="275"/>
    </location>
</feature>
<dbReference type="OrthoDB" id="10265193at2759"/>
<sequence length="453" mass="50143">MLLYIQQLTDAQRRGRITTWHASDTRCSRRVVRVHGFPCTAPGGSVCSCGRVVSPGRAEHEESPPGWLMQDKVQWREGRWVLTQRSGSAGSVWSPQLPLSALGEHSGAFTTEWTIRDTGGSEESFSGAMALWVVKDTGADMSHNDKKLYNGPAKFEGLQLVLDSSGPYGDSLRAQLNDGSEELTSESVSERQFASCLLQYQGASVPSTVRLSYNPADGHLLKVQVDNRVCFQTRKVKLWDATSQGQLRLGVTAVTPKDTTTGESLELLKWQTFRGMIAQSYIPNAKAMGQPAVVRKTINSQTGEESVRLRDILETRHGEVNNYELFKKLDRLEGKILANDLLQLDSRLDEIARVQAAVSAYVAHLRDVLETRHAGATPPTADFSQFTKVNEKLLQLLEEQDKIRTLAKQHEGGAVTNVHTTLAAWLVPFAAIMLGLAYYTFTIRQEIAKGKML</sequence>
<dbReference type="eggNOG" id="ENOG502QR1C">
    <property type="taxonomic scope" value="Eukaryota"/>
</dbReference>
<feature type="transmembrane region" description="Helical" evidence="6">
    <location>
        <begin position="422"/>
        <end position="441"/>
    </location>
</feature>